<dbReference type="OrthoDB" id="9791535at2"/>
<dbReference type="eggNOG" id="COG1433">
    <property type="taxonomic scope" value="Bacteria"/>
</dbReference>
<dbReference type="RefSeq" id="WP_036939949.1">
    <property type="nucleotide sequence ID" value="NZ_JQKC01000010.1"/>
</dbReference>
<protein>
    <submittedName>
        <fullName evidence="1">C_GCAxxG_C_C family protein</fullName>
    </submittedName>
</protein>
<dbReference type="Pfam" id="PF09719">
    <property type="entry name" value="C_GCAxxG_C_C"/>
    <property type="match status" value="1"/>
</dbReference>
<dbReference type="NCBIfam" id="TIGR01909">
    <property type="entry name" value="C_GCAxxG_C_C"/>
    <property type="match status" value="1"/>
</dbReference>
<evidence type="ECO:0000313" key="1">
    <source>
        <dbReference type="EMBL" id="KNY30336.1"/>
    </source>
</evidence>
<proteinExistence type="predicted"/>
<gene>
    <name evidence="1" type="ORF">Bccel_5616</name>
</gene>
<evidence type="ECO:0000313" key="2">
    <source>
        <dbReference type="Proteomes" id="UP000036923"/>
    </source>
</evidence>
<dbReference type="InterPro" id="IPR010181">
    <property type="entry name" value="CGCAxxGCC_motif"/>
</dbReference>
<sequence>MVSKAQEAVDMFNEGFICSQAVLAALSDRLGLEKDLALKIANGFGGGIARKQLICGAVSGAIMLIGLKYGKTSAQDSISHERTYSIIDKFCDEFEKRNKSIICKDILGCDMAKAREQGLFSTTCSKCVKDAVDIVENLL</sequence>
<dbReference type="Proteomes" id="UP000036923">
    <property type="component" value="Unassembled WGS sequence"/>
</dbReference>
<keyword evidence="2" id="KW-1185">Reference proteome</keyword>
<accession>A0A0L6JWV1</accession>
<organism evidence="1 2">
    <name type="scientific">Pseudobacteroides cellulosolvens ATCC 35603 = DSM 2933</name>
    <dbReference type="NCBI Taxonomy" id="398512"/>
    <lineage>
        <taxon>Bacteria</taxon>
        <taxon>Bacillati</taxon>
        <taxon>Bacillota</taxon>
        <taxon>Clostridia</taxon>
        <taxon>Eubacteriales</taxon>
        <taxon>Oscillospiraceae</taxon>
        <taxon>Pseudobacteroides</taxon>
    </lineage>
</organism>
<comment type="caution">
    <text evidence="1">The sequence shown here is derived from an EMBL/GenBank/DDBJ whole genome shotgun (WGS) entry which is preliminary data.</text>
</comment>
<reference evidence="2" key="1">
    <citation type="submission" date="2015-07" db="EMBL/GenBank/DDBJ databases">
        <title>Near-Complete Genome Sequence of the Cellulolytic Bacterium Bacteroides (Pseudobacteroides) cellulosolvens ATCC 35603.</title>
        <authorList>
            <person name="Dassa B."/>
            <person name="Utturkar S.M."/>
            <person name="Klingeman D.M."/>
            <person name="Hurt R.A."/>
            <person name="Keller M."/>
            <person name="Xu J."/>
            <person name="Reddy Y.H.K."/>
            <person name="Borovok I."/>
            <person name="Grinberg I.R."/>
            <person name="Lamed R."/>
            <person name="Zhivin O."/>
            <person name="Bayer E.A."/>
            <person name="Brown S.D."/>
        </authorList>
    </citation>
    <scope>NUCLEOTIDE SEQUENCE [LARGE SCALE GENOMIC DNA]</scope>
    <source>
        <strain evidence="2">DSM 2933</strain>
    </source>
</reference>
<dbReference type="AlphaFoldDB" id="A0A0L6JWV1"/>
<dbReference type="EMBL" id="LGTC01000001">
    <property type="protein sequence ID" value="KNY30336.1"/>
    <property type="molecule type" value="Genomic_DNA"/>
</dbReference>
<name>A0A0L6JWV1_9FIRM</name>
<dbReference type="STRING" id="398512.Bccel_5616"/>